<dbReference type="EMBL" id="JABZGT010000173">
    <property type="protein sequence ID" value="MBF4809267.1"/>
    <property type="molecule type" value="Genomic_DNA"/>
</dbReference>
<comment type="caution">
    <text evidence="6">The sequence shown here is derived from an EMBL/GenBank/DDBJ whole genome shotgun (WGS) entry which is preliminary data.</text>
</comment>
<keyword evidence="1 3" id="KW-0963">Cytoplasm</keyword>
<keyword evidence="2 3" id="KW-0690">Ribosome biogenesis</keyword>
<dbReference type="Pfam" id="PF02576">
    <property type="entry name" value="RimP_N"/>
    <property type="match status" value="1"/>
</dbReference>
<dbReference type="SUPFAM" id="SSF74942">
    <property type="entry name" value="YhbC-like, C-terminal domain"/>
    <property type="match status" value="1"/>
</dbReference>
<evidence type="ECO:0000259" key="5">
    <source>
        <dbReference type="Pfam" id="PF17384"/>
    </source>
</evidence>
<name>A0A930W5S3_9ACTN</name>
<dbReference type="PANTHER" id="PTHR33867:SF1">
    <property type="entry name" value="RIBOSOME MATURATION FACTOR RIMP"/>
    <property type="match status" value="1"/>
</dbReference>
<accession>A0A930W5S3</accession>
<evidence type="ECO:0000256" key="1">
    <source>
        <dbReference type="ARBA" id="ARBA00022490"/>
    </source>
</evidence>
<dbReference type="GO" id="GO:0006412">
    <property type="term" value="P:translation"/>
    <property type="evidence" value="ECO:0007669"/>
    <property type="project" value="TreeGrafter"/>
</dbReference>
<dbReference type="InterPro" id="IPR028998">
    <property type="entry name" value="RimP_C"/>
</dbReference>
<proteinExistence type="inferred from homology"/>
<evidence type="ECO:0000256" key="2">
    <source>
        <dbReference type="ARBA" id="ARBA00022517"/>
    </source>
</evidence>
<dbReference type="SUPFAM" id="SSF75420">
    <property type="entry name" value="YhbC-like, N-terminal domain"/>
    <property type="match status" value="1"/>
</dbReference>
<protein>
    <recommendedName>
        <fullName evidence="3">Ribosome maturation factor RimP</fullName>
    </recommendedName>
</protein>
<reference evidence="6" key="1">
    <citation type="submission" date="2020-04" db="EMBL/GenBank/DDBJ databases">
        <title>Deep metagenomics examines the oral microbiome during advanced dental caries in children, revealing novel taxa and co-occurrences with host molecules.</title>
        <authorList>
            <person name="Baker J.L."/>
            <person name="Morton J.T."/>
            <person name="Dinis M."/>
            <person name="Alvarez R."/>
            <person name="Tran N.C."/>
            <person name="Knight R."/>
            <person name="Edlund A."/>
        </authorList>
    </citation>
    <scope>NUCLEOTIDE SEQUENCE</scope>
    <source>
        <strain evidence="6">JCVI_22A_bin.2</strain>
    </source>
</reference>
<dbReference type="Gene3D" id="2.30.30.180">
    <property type="entry name" value="Ribosome maturation factor RimP, C-terminal domain"/>
    <property type="match status" value="1"/>
</dbReference>
<evidence type="ECO:0000313" key="6">
    <source>
        <dbReference type="EMBL" id="MBF4809267.1"/>
    </source>
</evidence>
<sequence>MQNEGATQKILSALEQAALNHHIDIVDVEIVGSSKNPVVRVRIDHDDETAETISLDEVAQETSWISETIDELDPFPASFTLEVSSPGMARPLRRAKDFERFAGEEIQLQTTATEGRRKFTGKLLGIEGTTISIQTEDEVCTVDLSELKKCVIKPVFDFSASAKK</sequence>
<dbReference type="Pfam" id="PF17384">
    <property type="entry name" value="DUF150_C"/>
    <property type="match status" value="1"/>
</dbReference>
<dbReference type="InterPro" id="IPR028989">
    <property type="entry name" value="RimP_N"/>
</dbReference>
<dbReference type="InterPro" id="IPR003728">
    <property type="entry name" value="Ribosome_maturation_RimP"/>
</dbReference>
<comment type="similarity">
    <text evidence="3">Belongs to the RimP family.</text>
</comment>
<evidence type="ECO:0000256" key="3">
    <source>
        <dbReference type="HAMAP-Rule" id="MF_01077"/>
    </source>
</evidence>
<dbReference type="AlphaFoldDB" id="A0A930W5S3"/>
<organism evidence="6 7">
    <name type="scientific">Lancefieldella parvula</name>
    <dbReference type="NCBI Taxonomy" id="1382"/>
    <lineage>
        <taxon>Bacteria</taxon>
        <taxon>Bacillati</taxon>
        <taxon>Actinomycetota</taxon>
        <taxon>Coriobacteriia</taxon>
        <taxon>Coriobacteriales</taxon>
        <taxon>Atopobiaceae</taxon>
        <taxon>Lancefieldella</taxon>
    </lineage>
</organism>
<comment type="subcellular location">
    <subcellularLocation>
        <location evidence="3">Cytoplasm</location>
    </subcellularLocation>
</comment>
<dbReference type="InterPro" id="IPR035956">
    <property type="entry name" value="RimP_N_sf"/>
</dbReference>
<dbReference type="Proteomes" id="UP000772566">
    <property type="component" value="Unassembled WGS sequence"/>
</dbReference>
<evidence type="ECO:0000313" key="7">
    <source>
        <dbReference type="Proteomes" id="UP000772566"/>
    </source>
</evidence>
<dbReference type="CDD" id="cd01734">
    <property type="entry name" value="YlxS_C"/>
    <property type="match status" value="1"/>
</dbReference>
<feature type="domain" description="Ribosome maturation factor RimP N-terminal" evidence="4">
    <location>
        <begin position="17"/>
        <end position="88"/>
    </location>
</feature>
<dbReference type="GO" id="GO:0000028">
    <property type="term" value="P:ribosomal small subunit assembly"/>
    <property type="evidence" value="ECO:0007669"/>
    <property type="project" value="TreeGrafter"/>
</dbReference>
<feature type="domain" description="Ribosome maturation factor RimP C-terminal" evidence="5">
    <location>
        <begin position="92"/>
        <end position="155"/>
    </location>
</feature>
<dbReference type="HAMAP" id="MF_01077">
    <property type="entry name" value="RimP"/>
    <property type="match status" value="1"/>
</dbReference>
<dbReference type="PANTHER" id="PTHR33867">
    <property type="entry name" value="RIBOSOME MATURATION FACTOR RIMP"/>
    <property type="match status" value="1"/>
</dbReference>
<dbReference type="GO" id="GO:0005829">
    <property type="term" value="C:cytosol"/>
    <property type="evidence" value="ECO:0007669"/>
    <property type="project" value="TreeGrafter"/>
</dbReference>
<gene>
    <name evidence="3" type="primary">rimP</name>
    <name evidence="6" type="ORF">HXK23_03480</name>
</gene>
<dbReference type="InterPro" id="IPR036847">
    <property type="entry name" value="RimP_C_sf"/>
</dbReference>
<comment type="function">
    <text evidence="3">Required for maturation of 30S ribosomal subunits.</text>
</comment>
<dbReference type="RefSeq" id="WP_035427694.1">
    <property type="nucleotide sequence ID" value="NZ_CAUQBC010000001.1"/>
</dbReference>
<evidence type="ECO:0000259" key="4">
    <source>
        <dbReference type="Pfam" id="PF02576"/>
    </source>
</evidence>
<dbReference type="Gene3D" id="3.30.300.70">
    <property type="entry name" value="RimP-like superfamily, N-terminal"/>
    <property type="match status" value="1"/>
</dbReference>